<feature type="region of interest" description="Disordered" evidence="1">
    <location>
        <begin position="16"/>
        <end position="74"/>
    </location>
</feature>
<feature type="compositionally biased region" description="Polar residues" evidence="1">
    <location>
        <begin position="244"/>
        <end position="254"/>
    </location>
</feature>
<sequence length="521" mass="57130">MSTTLSYASSLTATRSFGTGLRGTPSRFTRGSATVTNHTTTTTLSHPSGATRQQPTITVGSQTESRQPPLSPDVTFRSKASRFTARKVFPASVLSETTRSAFTTPSGPVTPANPKAGHWATNQPTCTSDVTTDQVSILQRFESAGIQVPEFADTTEMAMFCADAQREVQRAETVAEEMARFRQMIAEFMEEYRQRCLVTEALGLRPAHDPPLKRDPRFEEAWNEVVIARRRQNARTANMCDLESASSAVPSQMQPRLPETSKHDQDIGLQDDIQETALAAGVPLSHPSLKVFRTAHDPPRAFRLGTSRPMRRQMAEGMHDLLRTAVAFGECTAEKYAAEAALAAEMPGPTFVEPASTAAQYSGIRTWGSKGTSRTKEQRDAAAAALERSLAPPQASIEDLIAKYQSQPRAFKRARPRARLQPNELAAIIGVPVYRSEPPASTLAPLADDAAAGDVDNAFIVDHTEWDRRFEIAEARRQERQVQLVPELELKLEAGDVTGIFSKLSSWACSAMAWVKEKIWG</sequence>
<dbReference type="AlphaFoldDB" id="A0AAN6JDW1"/>
<gene>
    <name evidence="2" type="ORF">LTR82_002828</name>
</gene>
<dbReference type="Proteomes" id="UP001168146">
    <property type="component" value="Unassembled WGS sequence"/>
</dbReference>
<organism evidence="2 3">
    <name type="scientific">Friedmanniomyces endolithicus</name>
    <dbReference type="NCBI Taxonomy" id="329885"/>
    <lineage>
        <taxon>Eukaryota</taxon>
        <taxon>Fungi</taxon>
        <taxon>Dikarya</taxon>
        <taxon>Ascomycota</taxon>
        <taxon>Pezizomycotina</taxon>
        <taxon>Dothideomycetes</taxon>
        <taxon>Dothideomycetidae</taxon>
        <taxon>Mycosphaerellales</taxon>
        <taxon>Teratosphaeriaceae</taxon>
        <taxon>Friedmanniomyces</taxon>
    </lineage>
</organism>
<accession>A0AAN6JDW1</accession>
<proteinExistence type="predicted"/>
<reference evidence="2" key="1">
    <citation type="submission" date="2021-12" db="EMBL/GenBank/DDBJ databases">
        <title>Black yeast isolated from Biological Soil Crust.</title>
        <authorList>
            <person name="Kurbessoian T."/>
        </authorList>
    </citation>
    <scope>NUCLEOTIDE SEQUENCE</scope>
    <source>
        <strain evidence="2">CCFEE 5208</strain>
    </source>
</reference>
<feature type="compositionally biased region" description="Polar residues" evidence="1">
    <location>
        <begin position="44"/>
        <end position="68"/>
    </location>
</feature>
<protein>
    <submittedName>
        <fullName evidence="2">Uncharacterized protein</fullName>
    </submittedName>
</protein>
<evidence type="ECO:0000313" key="3">
    <source>
        <dbReference type="Proteomes" id="UP001168146"/>
    </source>
</evidence>
<feature type="region of interest" description="Disordered" evidence="1">
    <location>
        <begin position="243"/>
        <end position="264"/>
    </location>
</feature>
<comment type="caution">
    <text evidence="2">The sequence shown here is derived from an EMBL/GenBank/DDBJ whole genome shotgun (WGS) entry which is preliminary data.</text>
</comment>
<evidence type="ECO:0000256" key="1">
    <source>
        <dbReference type="SAM" id="MobiDB-lite"/>
    </source>
</evidence>
<feature type="compositionally biased region" description="Low complexity" evidence="1">
    <location>
        <begin position="34"/>
        <end position="43"/>
    </location>
</feature>
<evidence type="ECO:0000313" key="2">
    <source>
        <dbReference type="EMBL" id="KAK0326083.1"/>
    </source>
</evidence>
<dbReference type="EMBL" id="JASUXU010000005">
    <property type="protein sequence ID" value="KAK0326083.1"/>
    <property type="molecule type" value="Genomic_DNA"/>
</dbReference>
<name>A0AAN6JDW1_9PEZI</name>